<evidence type="ECO:0000259" key="7">
    <source>
        <dbReference type="PROSITE" id="PS50109"/>
    </source>
</evidence>
<dbReference type="SUPFAM" id="SSF52172">
    <property type="entry name" value="CheY-like"/>
    <property type="match status" value="1"/>
</dbReference>
<keyword evidence="6" id="KW-0597">Phosphoprotein</keyword>
<protein>
    <recommendedName>
        <fullName evidence="2">histidine kinase</fullName>
        <ecNumber evidence="2">2.7.13.3</ecNumber>
    </recommendedName>
</protein>
<dbReference type="Pfam" id="PF00989">
    <property type="entry name" value="PAS"/>
    <property type="match status" value="1"/>
</dbReference>
<dbReference type="InterPro" id="IPR005467">
    <property type="entry name" value="His_kinase_dom"/>
</dbReference>
<dbReference type="InterPro" id="IPR036890">
    <property type="entry name" value="HATPase_C_sf"/>
</dbReference>
<dbReference type="InterPro" id="IPR003018">
    <property type="entry name" value="GAF"/>
</dbReference>
<evidence type="ECO:0000256" key="6">
    <source>
        <dbReference type="PROSITE-ProRule" id="PRU00169"/>
    </source>
</evidence>
<dbReference type="Gene3D" id="1.10.287.130">
    <property type="match status" value="1"/>
</dbReference>
<keyword evidence="4" id="KW-0418">Kinase</keyword>
<comment type="catalytic activity">
    <reaction evidence="1">
        <text>ATP + protein L-histidine = ADP + protein N-phospho-L-histidine.</text>
        <dbReference type="EC" id="2.7.13.3"/>
    </reaction>
</comment>
<dbReference type="InterPro" id="IPR035965">
    <property type="entry name" value="PAS-like_dom_sf"/>
</dbReference>
<feature type="domain" description="Histidine kinase" evidence="7">
    <location>
        <begin position="434"/>
        <end position="624"/>
    </location>
</feature>
<proteinExistence type="predicted"/>
<dbReference type="EMBL" id="JBHSZQ010000004">
    <property type="protein sequence ID" value="MFC7125302.1"/>
    <property type="molecule type" value="Genomic_DNA"/>
</dbReference>
<dbReference type="AlphaFoldDB" id="A0ABD5X2U3"/>
<dbReference type="InterPro" id="IPR000014">
    <property type="entry name" value="PAS"/>
</dbReference>
<dbReference type="SMART" id="SM00388">
    <property type="entry name" value="HisKA"/>
    <property type="match status" value="1"/>
</dbReference>
<dbReference type="InterPro" id="IPR011006">
    <property type="entry name" value="CheY-like_superfamily"/>
</dbReference>
<dbReference type="SUPFAM" id="SSF55785">
    <property type="entry name" value="PYP-like sensor domain (PAS domain)"/>
    <property type="match status" value="1"/>
</dbReference>
<dbReference type="CDD" id="cd00156">
    <property type="entry name" value="REC"/>
    <property type="match status" value="1"/>
</dbReference>
<dbReference type="Gene3D" id="3.30.450.40">
    <property type="match status" value="1"/>
</dbReference>
<dbReference type="PROSITE" id="PS50109">
    <property type="entry name" value="HIS_KIN"/>
    <property type="match status" value="1"/>
</dbReference>
<dbReference type="InterPro" id="IPR001789">
    <property type="entry name" value="Sig_transdc_resp-reg_receiver"/>
</dbReference>
<dbReference type="PROSITE" id="PS50110">
    <property type="entry name" value="RESPONSE_REGULATORY"/>
    <property type="match status" value="1"/>
</dbReference>
<evidence type="ECO:0000256" key="4">
    <source>
        <dbReference type="ARBA" id="ARBA00022777"/>
    </source>
</evidence>
<dbReference type="GO" id="GO:0004673">
    <property type="term" value="F:protein histidine kinase activity"/>
    <property type="evidence" value="ECO:0007669"/>
    <property type="project" value="UniProtKB-EC"/>
</dbReference>
<dbReference type="SUPFAM" id="SSF47384">
    <property type="entry name" value="Homodimeric domain of signal transducing histidine kinase"/>
    <property type="match status" value="1"/>
</dbReference>
<feature type="domain" description="Response regulatory" evidence="8">
    <location>
        <begin position="6"/>
        <end position="122"/>
    </location>
</feature>
<comment type="caution">
    <text evidence="10">The sequence shown here is derived from an EMBL/GenBank/DDBJ whole genome shotgun (WGS) entry which is preliminary data.</text>
</comment>
<dbReference type="SUPFAM" id="SSF55874">
    <property type="entry name" value="ATPase domain of HSP90 chaperone/DNA topoisomerase II/histidine kinase"/>
    <property type="match status" value="1"/>
</dbReference>
<dbReference type="SUPFAM" id="SSF55781">
    <property type="entry name" value="GAF domain-like"/>
    <property type="match status" value="1"/>
</dbReference>
<dbReference type="GO" id="GO:0000160">
    <property type="term" value="P:phosphorelay signal transduction system"/>
    <property type="evidence" value="ECO:0007669"/>
    <property type="project" value="UniProtKB-KW"/>
</dbReference>
<dbReference type="Proteomes" id="UP001596414">
    <property type="component" value="Unassembled WGS sequence"/>
</dbReference>
<dbReference type="SMART" id="SM00387">
    <property type="entry name" value="HATPase_c"/>
    <property type="match status" value="1"/>
</dbReference>
<dbReference type="CDD" id="cd00130">
    <property type="entry name" value="PAS"/>
    <property type="match status" value="1"/>
</dbReference>
<dbReference type="Pfam" id="PF02518">
    <property type="entry name" value="HATPase_c"/>
    <property type="match status" value="1"/>
</dbReference>
<evidence type="ECO:0000313" key="10">
    <source>
        <dbReference type="EMBL" id="MFC7125302.1"/>
    </source>
</evidence>
<accession>A0ABD5X2U3</accession>
<dbReference type="Gene3D" id="3.30.565.10">
    <property type="entry name" value="Histidine kinase-like ATPase, C-terminal domain"/>
    <property type="match status" value="1"/>
</dbReference>
<dbReference type="Gene3D" id="3.40.50.2300">
    <property type="match status" value="1"/>
</dbReference>
<dbReference type="InterPro" id="IPR003661">
    <property type="entry name" value="HisK_dim/P_dom"/>
</dbReference>
<dbReference type="InterPro" id="IPR036097">
    <property type="entry name" value="HisK_dim/P_sf"/>
</dbReference>
<dbReference type="CDD" id="cd00082">
    <property type="entry name" value="HisKA"/>
    <property type="match status" value="1"/>
</dbReference>
<dbReference type="InterPro" id="IPR050736">
    <property type="entry name" value="Sensor_HK_Regulatory"/>
</dbReference>
<evidence type="ECO:0000256" key="3">
    <source>
        <dbReference type="ARBA" id="ARBA00022679"/>
    </source>
</evidence>
<dbReference type="InterPro" id="IPR003594">
    <property type="entry name" value="HATPase_dom"/>
</dbReference>
<dbReference type="InterPro" id="IPR013767">
    <property type="entry name" value="PAS_fold"/>
</dbReference>
<dbReference type="Pfam" id="PF13185">
    <property type="entry name" value="GAF_2"/>
    <property type="match status" value="1"/>
</dbReference>
<dbReference type="InterPro" id="IPR029016">
    <property type="entry name" value="GAF-like_dom_sf"/>
</dbReference>
<organism evidence="10 11">
    <name type="scientific">Halovenus rubra</name>
    <dbReference type="NCBI Taxonomy" id="869890"/>
    <lineage>
        <taxon>Archaea</taxon>
        <taxon>Methanobacteriati</taxon>
        <taxon>Methanobacteriota</taxon>
        <taxon>Stenosarchaea group</taxon>
        <taxon>Halobacteria</taxon>
        <taxon>Halobacteriales</taxon>
        <taxon>Haloarculaceae</taxon>
        <taxon>Halovenus</taxon>
    </lineage>
</organism>
<keyword evidence="3" id="KW-0808">Transferase</keyword>
<dbReference type="SMART" id="SM00448">
    <property type="entry name" value="REC"/>
    <property type="match status" value="1"/>
</dbReference>
<dbReference type="EC" id="2.7.13.3" evidence="2"/>
<sequence length="629" mass="69551">MTRTIQLLHVDDDPDFTELTAEFIRRKYDAFNIIQAIDAEEGLSKLQNETIDCIVSDYKLPGMDGVAFLKKVMQRSPDIPFILFTGKGSEAIASEAISAGATDYFRKERIESQYELLANRVLNAVSATDARKRVKSRTQEYRMLVEEAPVPMLVVDTNHTIRYVNAHAAEVAGADTESELLDLDIGMFLPANDDSARSQLDTVLQERTPVEFTAYEFMDLQGNTRHGRGTVVPVTFDEERAAQLVISDLTEEKRQEQRAKQRHNQITQLHQVGFDIAGSKSKQQVYKLVVDAAERILDLDLCIVDSVIDDSLVVEATSTELTEYEASPLGEAGIAGTAFKSGDSYLVNDSHEHPETRPVGDYRSVITVPMGDIGVFQATAREVGVFDERDLELVELLVGHATQTLVRIEQQERLREQRDQLRLENKRLDQFASIVSHDIRNPLNVAQLRLELAMDEYDSDHLDAVARSVDRMETLTDELLALARMGDAVTEQTAIDLGSVTNDCWLNVDTGGATVTVSDGPPILAAETRLQQLLENLLRNAVEHGGEDVTVRVGFLEDAEGFYVEDNGKGMTASVREQALESGFSTQDGGTGFGLAIVVRAAEAHGWEVTLDESTSGGARFEFTGVEFA</sequence>
<dbReference type="Pfam" id="PF00072">
    <property type="entry name" value="Response_reg"/>
    <property type="match status" value="1"/>
</dbReference>
<dbReference type="RefSeq" id="WP_267636297.1">
    <property type="nucleotide sequence ID" value="NZ_JAODIY010000004.1"/>
</dbReference>
<evidence type="ECO:0000256" key="1">
    <source>
        <dbReference type="ARBA" id="ARBA00000085"/>
    </source>
</evidence>
<evidence type="ECO:0000256" key="5">
    <source>
        <dbReference type="ARBA" id="ARBA00023012"/>
    </source>
</evidence>
<feature type="domain" description="PAS" evidence="9">
    <location>
        <begin position="137"/>
        <end position="207"/>
    </location>
</feature>
<dbReference type="Gene3D" id="3.30.450.20">
    <property type="entry name" value="PAS domain"/>
    <property type="match status" value="1"/>
</dbReference>
<name>A0ABD5X2U3_9EURY</name>
<evidence type="ECO:0000256" key="2">
    <source>
        <dbReference type="ARBA" id="ARBA00012438"/>
    </source>
</evidence>
<evidence type="ECO:0000259" key="8">
    <source>
        <dbReference type="PROSITE" id="PS50110"/>
    </source>
</evidence>
<dbReference type="PANTHER" id="PTHR43711:SF1">
    <property type="entry name" value="HISTIDINE KINASE 1"/>
    <property type="match status" value="1"/>
</dbReference>
<dbReference type="SMART" id="SM00091">
    <property type="entry name" value="PAS"/>
    <property type="match status" value="1"/>
</dbReference>
<dbReference type="NCBIfam" id="TIGR00229">
    <property type="entry name" value="sensory_box"/>
    <property type="match status" value="1"/>
</dbReference>
<feature type="modified residue" description="4-aspartylphosphate" evidence="6">
    <location>
        <position position="57"/>
    </location>
</feature>
<dbReference type="Pfam" id="PF00512">
    <property type="entry name" value="HisKA"/>
    <property type="match status" value="1"/>
</dbReference>
<gene>
    <name evidence="10" type="ORF">ACFQJ7_04515</name>
</gene>
<dbReference type="PANTHER" id="PTHR43711">
    <property type="entry name" value="TWO-COMPONENT HISTIDINE KINASE"/>
    <property type="match status" value="1"/>
</dbReference>
<keyword evidence="5" id="KW-0902">Two-component regulatory system</keyword>
<evidence type="ECO:0000313" key="11">
    <source>
        <dbReference type="Proteomes" id="UP001596414"/>
    </source>
</evidence>
<evidence type="ECO:0000259" key="9">
    <source>
        <dbReference type="PROSITE" id="PS50112"/>
    </source>
</evidence>
<dbReference type="PROSITE" id="PS50112">
    <property type="entry name" value="PAS"/>
    <property type="match status" value="1"/>
</dbReference>
<reference evidence="10 11" key="1">
    <citation type="journal article" date="2014" name="Int. J. Syst. Evol. Microbiol.">
        <title>Complete genome sequence of Corynebacterium casei LMG S-19264T (=DSM 44701T), isolated from a smear-ripened cheese.</title>
        <authorList>
            <consortium name="US DOE Joint Genome Institute (JGI-PGF)"/>
            <person name="Walter F."/>
            <person name="Albersmeier A."/>
            <person name="Kalinowski J."/>
            <person name="Ruckert C."/>
        </authorList>
    </citation>
    <scope>NUCLEOTIDE SEQUENCE [LARGE SCALE GENOMIC DNA]</scope>
    <source>
        <strain evidence="10 11">CGMCC 4.7215</strain>
    </source>
</reference>